<gene>
    <name evidence="2" type="ORF">FOXB_15575</name>
</gene>
<comment type="caution">
    <text evidence="2">The sequence shown here is derived from an EMBL/GenBank/DDBJ whole genome shotgun (WGS) entry which is preliminary data.</text>
</comment>
<dbReference type="AlphaFoldDB" id="F9GA93"/>
<reference evidence="2" key="1">
    <citation type="journal article" date="2012" name="Mol. Plant Microbe Interact.">
        <title>A highly conserved effector in Fusarium oxysporum is required for full virulence on Arabidopsis.</title>
        <authorList>
            <person name="Thatcher L.F."/>
            <person name="Gardiner D.M."/>
            <person name="Kazan K."/>
            <person name="Manners J."/>
        </authorList>
    </citation>
    <scope>NUCLEOTIDE SEQUENCE [LARGE SCALE GENOMIC DNA]</scope>
    <source>
        <strain evidence="2">Fo5176</strain>
    </source>
</reference>
<accession>F9GA93</accession>
<evidence type="ECO:0000313" key="2">
    <source>
        <dbReference type="EMBL" id="EGU73914.1"/>
    </source>
</evidence>
<feature type="region of interest" description="Disordered" evidence="1">
    <location>
        <begin position="52"/>
        <end position="72"/>
    </location>
</feature>
<organism evidence="2">
    <name type="scientific">Fusarium oxysporum (strain Fo5176)</name>
    <name type="common">Fusarium vascular wilt</name>
    <dbReference type="NCBI Taxonomy" id="660025"/>
    <lineage>
        <taxon>Eukaryota</taxon>
        <taxon>Fungi</taxon>
        <taxon>Dikarya</taxon>
        <taxon>Ascomycota</taxon>
        <taxon>Pezizomycotina</taxon>
        <taxon>Sordariomycetes</taxon>
        <taxon>Hypocreomycetidae</taxon>
        <taxon>Hypocreales</taxon>
        <taxon>Nectriaceae</taxon>
        <taxon>Fusarium</taxon>
        <taxon>Fusarium oxysporum species complex</taxon>
    </lineage>
</organism>
<dbReference type="EMBL" id="AFQF01004016">
    <property type="protein sequence ID" value="EGU73914.1"/>
    <property type="molecule type" value="Genomic_DNA"/>
</dbReference>
<sequence>MDMDVAEDRDRGVEMNDEMAFEPVVSLEPINEALGARLPKLCERTGTTDFSGAKKEFDSATQRDRQSESIDPNNTCFVAGPVGSFCSYRQGTFVIRDMLGTICTARPVCFLLSAAGLAGTPSRADTLPSDTLSGFQSTVTHICHRVYEIPRHGGNELRPVPLCLYPLQLPPSSQLLVAHQQYHDHPAPTAIAFK</sequence>
<name>F9GA93_FUSOF</name>
<feature type="compositionally biased region" description="Basic and acidic residues" evidence="1">
    <location>
        <begin position="52"/>
        <end position="68"/>
    </location>
</feature>
<protein>
    <submittedName>
        <fullName evidence="2">Uncharacterized protein</fullName>
    </submittedName>
</protein>
<proteinExistence type="predicted"/>
<evidence type="ECO:0000256" key="1">
    <source>
        <dbReference type="SAM" id="MobiDB-lite"/>
    </source>
</evidence>